<comment type="pathway">
    <text evidence="2 9">Cofactor biosynthesis; biotin biosynthesis; 7,8-diaminononanoate from 8-amino-7-oxononanoate (SAM route): step 1/1.</text>
</comment>
<keyword evidence="5 9" id="KW-0949">S-adenosyl-L-methionine</keyword>
<dbReference type="UniPathway" id="UPA00078">
    <property type="reaction ID" value="UER00160"/>
</dbReference>
<dbReference type="Gene3D" id="3.90.1150.10">
    <property type="entry name" value="Aspartate Aminotransferase, domain 1"/>
    <property type="match status" value="1"/>
</dbReference>
<dbReference type="HAMAP" id="MF_00834">
    <property type="entry name" value="BioA"/>
    <property type="match status" value="1"/>
</dbReference>
<feature type="binding site" evidence="9">
    <location>
        <position position="379"/>
    </location>
    <ligand>
        <name>substrate</name>
    </ligand>
</feature>
<dbReference type="CDD" id="cd00610">
    <property type="entry name" value="OAT_like"/>
    <property type="match status" value="1"/>
</dbReference>
<dbReference type="SUPFAM" id="SSF53383">
    <property type="entry name" value="PLP-dependent transferases"/>
    <property type="match status" value="1"/>
</dbReference>
<keyword evidence="11" id="KW-1185">Reference proteome</keyword>
<dbReference type="InterPro" id="IPR005814">
    <property type="entry name" value="Aminotrans_3"/>
</dbReference>
<dbReference type="Pfam" id="PF00202">
    <property type="entry name" value="Aminotran_3"/>
    <property type="match status" value="1"/>
</dbReference>
<dbReference type="Proteomes" id="UP000318681">
    <property type="component" value="Unassembled WGS sequence"/>
</dbReference>
<dbReference type="RefSeq" id="WP_145151590.1">
    <property type="nucleotide sequence ID" value="NZ_VNIM01000041.1"/>
</dbReference>
<dbReference type="PANTHER" id="PTHR42684:SF3">
    <property type="entry name" value="ADENOSYLMETHIONINE-8-AMINO-7-OXONONANOATE AMINOTRANSFERASE"/>
    <property type="match status" value="1"/>
</dbReference>
<evidence type="ECO:0000256" key="8">
    <source>
        <dbReference type="ARBA" id="ARBA00048449"/>
    </source>
</evidence>
<dbReference type="AlphaFoldDB" id="A0A558R380"/>
<dbReference type="EC" id="2.6.1.62" evidence="9"/>
<evidence type="ECO:0000256" key="1">
    <source>
        <dbReference type="ARBA" id="ARBA00001933"/>
    </source>
</evidence>
<evidence type="ECO:0000256" key="3">
    <source>
        <dbReference type="ARBA" id="ARBA00022576"/>
    </source>
</evidence>
<dbReference type="Gene3D" id="3.40.640.10">
    <property type="entry name" value="Type I PLP-dependent aspartate aminotransferase-like (Major domain)"/>
    <property type="match status" value="1"/>
</dbReference>
<evidence type="ECO:0000256" key="5">
    <source>
        <dbReference type="ARBA" id="ARBA00022691"/>
    </source>
</evidence>
<evidence type="ECO:0000313" key="10">
    <source>
        <dbReference type="EMBL" id="TVV73836.1"/>
    </source>
</evidence>
<proteinExistence type="inferred from homology"/>
<feature type="binding site" evidence="9">
    <location>
        <position position="291"/>
    </location>
    <ligand>
        <name>substrate</name>
    </ligand>
</feature>
<keyword evidence="4 9" id="KW-0808">Transferase</keyword>
<feature type="modified residue" description="N6-(pyridoxal phosphate)lysine" evidence="9">
    <location>
        <position position="257"/>
    </location>
</feature>
<evidence type="ECO:0000256" key="2">
    <source>
        <dbReference type="ARBA" id="ARBA00005063"/>
    </source>
</evidence>
<gene>
    <name evidence="9" type="primary">bioA</name>
    <name evidence="10" type="ORF">FOY91_11205</name>
</gene>
<dbReference type="GO" id="GO:0005737">
    <property type="term" value="C:cytoplasm"/>
    <property type="evidence" value="ECO:0007669"/>
    <property type="project" value="UniProtKB-SubCell"/>
</dbReference>
<protein>
    <recommendedName>
        <fullName evidence="9">Adenosylmethionine-8-amino-7-oxononanoate aminotransferase</fullName>
        <ecNumber evidence="9">2.6.1.62</ecNumber>
    </recommendedName>
    <alternativeName>
        <fullName evidence="9">7,8-diamino-pelargonic acid aminotransferase</fullName>
        <shortName evidence="9">DAPA AT</shortName>
        <shortName evidence="9">DAPA aminotransferase</shortName>
    </alternativeName>
    <alternativeName>
        <fullName evidence="9">7,8-diaminononanoate synthase</fullName>
        <shortName evidence="9">DANS</shortName>
    </alternativeName>
    <alternativeName>
        <fullName evidence="9">Diaminopelargonic acid synthase</fullName>
    </alternativeName>
</protein>
<dbReference type="InterPro" id="IPR015421">
    <property type="entry name" value="PyrdxlP-dep_Trfase_major"/>
</dbReference>
<dbReference type="GO" id="GO:0009102">
    <property type="term" value="P:biotin biosynthetic process"/>
    <property type="evidence" value="ECO:0007669"/>
    <property type="project" value="UniProtKB-UniRule"/>
</dbReference>
<comment type="similarity">
    <text evidence="9">Belongs to the class-III pyridoxal-phosphate-dependent aminotransferase family. BioA subfamily.</text>
</comment>
<comment type="cofactor">
    <cofactor evidence="1 9">
        <name>pyridoxal 5'-phosphate</name>
        <dbReference type="ChEBI" id="CHEBI:597326"/>
    </cofactor>
</comment>
<dbReference type="GO" id="GO:0004141">
    <property type="term" value="F:dethiobiotin synthase activity"/>
    <property type="evidence" value="ECO:0007669"/>
    <property type="project" value="TreeGrafter"/>
</dbReference>
<comment type="subcellular location">
    <subcellularLocation>
        <location evidence="9">Cytoplasm</location>
    </subcellularLocation>
</comment>
<feature type="binding site" evidence="9">
    <location>
        <begin position="104"/>
        <end position="105"/>
    </location>
    <ligand>
        <name>pyridoxal 5'-phosphate</name>
        <dbReference type="ChEBI" id="CHEBI:597326"/>
    </ligand>
</feature>
<dbReference type="NCBIfam" id="NF004624">
    <property type="entry name" value="PRK05964.1"/>
    <property type="match status" value="1"/>
</dbReference>
<dbReference type="FunFam" id="3.40.640.10:FF:000004">
    <property type="entry name" value="Acetylornithine aminotransferase"/>
    <property type="match status" value="1"/>
</dbReference>
<feature type="site" description="Participates in the substrate recognition with KAPA and in a stacking interaction with the adenine ring of SAM" evidence="9">
    <location>
        <position position="9"/>
    </location>
</feature>
<accession>A0A558R380</accession>
<organism evidence="10 11">
    <name type="scientific">Alterirhizorhabdus solaris</name>
    <dbReference type="NCBI Taxonomy" id="2529389"/>
    <lineage>
        <taxon>Bacteria</taxon>
        <taxon>Pseudomonadati</taxon>
        <taxon>Pseudomonadota</taxon>
        <taxon>Alphaproteobacteria</taxon>
        <taxon>Sphingomonadales</taxon>
        <taxon>Rhizorhabdaceae</taxon>
        <taxon>Alterirhizorhabdus</taxon>
    </lineage>
</organism>
<keyword evidence="9" id="KW-0963">Cytoplasm</keyword>
<dbReference type="InterPro" id="IPR005815">
    <property type="entry name" value="BioA"/>
</dbReference>
<evidence type="ECO:0000313" key="11">
    <source>
        <dbReference type="Proteomes" id="UP000318681"/>
    </source>
</evidence>
<reference evidence="10 11" key="1">
    <citation type="submission" date="2019-07" db="EMBL/GenBank/DDBJ databases">
        <title>Sphingomonas solaris sp. nov., isolated from a solar panel from Boston, Massachusetts.</title>
        <authorList>
            <person name="Tanner K."/>
            <person name="Pascual J."/>
            <person name="Mancuso C."/>
            <person name="Pereto J."/>
            <person name="Khalil A."/>
            <person name="Vilanova C."/>
        </authorList>
    </citation>
    <scope>NUCLEOTIDE SEQUENCE [LARGE SCALE GENOMIC DNA]</scope>
    <source>
        <strain evidence="10 11">R4DWN</strain>
    </source>
</reference>
<comment type="caution">
    <text evidence="10">The sequence shown here is derived from an EMBL/GenBank/DDBJ whole genome shotgun (WGS) entry which is preliminary data.</text>
</comment>
<feature type="binding site" evidence="9">
    <location>
        <begin position="292"/>
        <end position="293"/>
    </location>
    <ligand>
        <name>pyridoxal 5'-phosphate</name>
        <dbReference type="ChEBI" id="CHEBI:597326"/>
    </ligand>
</feature>
<dbReference type="GO" id="GO:0030170">
    <property type="term" value="F:pyridoxal phosphate binding"/>
    <property type="evidence" value="ECO:0007669"/>
    <property type="project" value="UniProtKB-UniRule"/>
</dbReference>
<evidence type="ECO:0000256" key="7">
    <source>
        <dbReference type="ARBA" id="ARBA00022898"/>
    </source>
</evidence>
<comment type="catalytic activity">
    <reaction evidence="8 9">
        <text>(8S)-8-amino-7-oxononanoate + S-adenosyl-L-methionine = S-adenosyl-4-methylsulfanyl-2-oxobutanoate + (7R,8S)-7,8-diammoniononanoate</text>
        <dbReference type="Rhea" id="RHEA:16861"/>
        <dbReference type="ChEBI" id="CHEBI:16490"/>
        <dbReference type="ChEBI" id="CHEBI:59789"/>
        <dbReference type="ChEBI" id="CHEBI:149468"/>
        <dbReference type="ChEBI" id="CHEBI:149469"/>
        <dbReference type="EC" id="2.6.1.62"/>
    </reaction>
</comment>
<feature type="binding site" evidence="9">
    <location>
        <position position="257"/>
    </location>
    <ligand>
        <name>substrate</name>
    </ligand>
</feature>
<dbReference type="GO" id="GO:0004015">
    <property type="term" value="F:adenosylmethionine-8-amino-7-oxononanoate transaminase activity"/>
    <property type="evidence" value="ECO:0007669"/>
    <property type="project" value="UniProtKB-UniRule"/>
</dbReference>
<sequence length="416" mass="44306">MTSAVWHPFTQHGLGEPIPLVTHGEGAVLHTADGRRIVDAISSWWVTTHGHRHPRITAAIARQAERLDQVIFAGWTHEPAEQLAGALVRLTGGGMPHVFYSDSGSTAVEVALKMALGFWLNRGEPRHRILTLEHGYHGDTIGTMSVGARGVFNRAYAPLLFDVETLPFPAGDGQNTLDALETACRAGPAALIVEPLVLGAGGMLFYPAAVLARMRAICSAHGVPFIADEVMSGWGRTGTLFACEQAGIVPDIMCVSKGLTGGVVPLAATLASEAIYDAHLSDDRATMLFHSSSYTANPIACAAALANIAIWDEEPVQARIETLAARQQARLDALPATVRHRRRLGTIAACALGPADAGYLSALGPALLAFFRERDLLLRPLGETVYVMPPYCISEDDLDHVYAAIAEAADRFAGGI</sequence>
<dbReference type="OrthoDB" id="9801834at2"/>
<dbReference type="InterPro" id="IPR015424">
    <property type="entry name" value="PyrdxlP-dep_Trfase"/>
</dbReference>
<keyword evidence="7 9" id="KW-0663">Pyridoxal phosphate</keyword>
<evidence type="ECO:0000256" key="6">
    <source>
        <dbReference type="ARBA" id="ARBA00022756"/>
    </source>
</evidence>
<keyword evidence="3 9" id="KW-0032">Aminotransferase</keyword>
<comment type="function">
    <text evidence="9">Catalyzes the transfer of the alpha-amino group from S-adenosyl-L-methionine (SAM) to 7-keto-8-aminopelargonic acid (KAPA) to form 7,8-diaminopelargonic acid (DAPA). It is the only aminotransferase known to utilize SAM as an amino donor.</text>
</comment>
<keyword evidence="6 9" id="KW-0093">Biotin biosynthesis</keyword>
<feature type="binding site" evidence="9">
    <location>
        <position position="44"/>
    </location>
    <ligand>
        <name>substrate</name>
    </ligand>
</feature>
<comment type="subunit">
    <text evidence="9">Homodimer.</text>
</comment>
<dbReference type="EMBL" id="VNIM01000041">
    <property type="protein sequence ID" value="TVV73836.1"/>
    <property type="molecule type" value="Genomic_DNA"/>
</dbReference>
<feature type="binding site" evidence="9">
    <location>
        <position position="136"/>
    </location>
    <ligand>
        <name>substrate</name>
    </ligand>
</feature>
<dbReference type="NCBIfam" id="TIGR00508">
    <property type="entry name" value="bioA"/>
    <property type="match status" value="1"/>
</dbReference>
<feature type="binding site" evidence="9">
    <location>
        <position position="228"/>
    </location>
    <ligand>
        <name>pyridoxal 5'-phosphate</name>
        <dbReference type="ChEBI" id="CHEBI:597326"/>
    </ligand>
</feature>
<evidence type="ECO:0000256" key="4">
    <source>
        <dbReference type="ARBA" id="ARBA00022679"/>
    </source>
</evidence>
<dbReference type="InterPro" id="IPR015422">
    <property type="entry name" value="PyrdxlP-dep_Trfase_small"/>
</dbReference>
<dbReference type="PANTHER" id="PTHR42684">
    <property type="entry name" value="ADENOSYLMETHIONINE-8-AMINO-7-OXONONANOATE AMINOTRANSFERASE"/>
    <property type="match status" value="1"/>
</dbReference>
<evidence type="ECO:0000256" key="9">
    <source>
        <dbReference type="HAMAP-Rule" id="MF_00834"/>
    </source>
</evidence>
<name>A0A558R380_9SPHN</name>